<sequence>MYSPNMPWNIFNNGHNCSCMCVCFLYDTSRIMKIAIYTINFNYFLFISWYATQMT</sequence>
<organism evidence="2 3">
    <name type="scientific">Ooceraea biroi</name>
    <name type="common">Clonal raider ant</name>
    <name type="synonym">Cerapachys biroi</name>
    <dbReference type="NCBI Taxonomy" id="2015173"/>
    <lineage>
        <taxon>Eukaryota</taxon>
        <taxon>Metazoa</taxon>
        <taxon>Ecdysozoa</taxon>
        <taxon>Arthropoda</taxon>
        <taxon>Hexapoda</taxon>
        <taxon>Insecta</taxon>
        <taxon>Pterygota</taxon>
        <taxon>Neoptera</taxon>
        <taxon>Endopterygota</taxon>
        <taxon>Hymenoptera</taxon>
        <taxon>Apocrita</taxon>
        <taxon>Aculeata</taxon>
        <taxon>Formicoidea</taxon>
        <taxon>Formicidae</taxon>
        <taxon>Dorylinae</taxon>
        <taxon>Ooceraea</taxon>
    </lineage>
</organism>
<dbReference type="EMBL" id="KK107105">
    <property type="protein sequence ID" value="EZA59556.1"/>
    <property type="molecule type" value="Genomic_DNA"/>
</dbReference>
<reference evidence="2 3" key="1">
    <citation type="journal article" date="2014" name="Curr. Biol.">
        <title>The genome of the clonal raider ant Cerapachys biroi.</title>
        <authorList>
            <person name="Oxley P.R."/>
            <person name="Ji L."/>
            <person name="Fetter-Pruneda I."/>
            <person name="McKenzie S.K."/>
            <person name="Li C."/>
            <person name="Hu H."/>
            <person name="Zhang G."/>
            <person name="Kronauer D.J."/>
        </authorList>
    </citation>
    <scope>NUCLEOTIDE SEQUENCE [LARGE SCALE GENOMIC DNA]</scope>
</reference>
<protein>
    <submittedName>
        <fullName evidence="2">Uncharacterized protein</fullName>
    </submittedName>
</protein>
<keyword evidence="1" id="KW-0812">Transmembrane</keyword>
<accession>A0A026WV70</accession>
<evidence type="ECO:0000256" key="1">
    <source>
        <dbReference type="SAM" id="Phobius"/>
    </source>
</evidence>
<evidence type="ECO:0000313" key="2">
    <source>
        <dbReference type="EMBL" id="EZA59556.1"/>
    </source>
</evidence>
<keyword evidence="1" id="KW-0472">Membrane</keyword>
<proteinExistence type="predicted"/>
<dbReference type="AlphaFoldDB" id="A0A026WV70"/>
<dbReference type="Proteomes" id="UP000053097">
    <property type="component" value="Unassembled WGS sequence"/>
</dbReference>
<feature type="transmembrane region" description="Helical" evidence="1">
    <location>
        <begin position="34"/>
        <end position="52"/>
    </location>
</feature>
<keyword evidence="3" id="KW-1185">Reference proteome</keyword>
<keyword evidence="1" id="KW-1133">Transmembrane helix</keyword>
<gene>
    <name evidence="2" type="ORF">X777_00399</name>
</gene>
<name>A0A026WV70_OOCBI</name>
<evidence type="ECO:0000313" key="3">
    <source>
        <dbReference type="Proteomes" id="UP000053097"/>
    </source>
</evidence>